<proteinExistence type="predicted"/>
<protein>
    <submittedName>
        <fullName evidence="1">Uncharacterized protein</fullName>
    </submittedName>
</protein>
<dbReference type="AlphaFoldDB" id="A0A9P1E1C4"/>
<name>A0A9P1E1C4_CUSEU</name>
<sequence length="103" mass="11698">MCRSKSLAGARCSLWPERVTERWSPGHNDRSKSLDGARWSLWPERVTERWSLWLERVTERWALGPEQVTGQLCNKTAGGVDGDSGVCCGHLEKLFLVFSIKTH</sequence>
<keyword evidence="2" id="KW-1185">Reference proteome</keyword>
<dbReference type="EMBL" id="CAMAPE010000006">
    <property type="protein sequence ID" value="CAH9070873.1"/>
    <property type="molecule type" value="Genomic_DNA"/>
</dbReference>
<reference evidence="1" key="1">
    <citation type="submission" date="2022-07" db="EMBL/GenBank/DDBJ databases">
        <authorList>
            <person name="Macas J."/>
            <person name="Novak P."/>
            <person name="Neumann P."/>
        </authorList>
    </citation>
    <scope>NUCLEOTIDE SEQUENCE</scope>
</reference>
<organism evidence="1 2">
    <name type="scientific">Cuscuta europaea</name>
    <name type="common">European dodder</name>
    <dbReference type="NCBI Taxonomy" id="41803"/>
    <lineage>
        <taxon>Eukaryota</taxon>
        <taxon>Viridiplantae</taxon>
        <taxon>Streptophyta</taxon>
        <taxon>Embryophyta</taxon>
        <taxon>Tracheophyta</taxon>
        <taxon>Spermatophyta</taxon>
        <taxon>Magnoliopsida</taxon>
        <taxon>eudicotyledons</taxon>
        <taxon>Gunneridae</taxon>
        <taxon>Pentapetalae</taxon>
        <taxon>asterids</taxon>
        <taxon>lamiids</taxon>
        <taxon>Solanales</taxon>
        <taxon>Convolvulaceae</taxon>
        <taxon>Cuscuteae</taxon>
        <taxon>Cuscuta</taxon>
        <taxon>Cuscuta subgen. Cuscuta</taxon>
    </lineage>
</organism>
<evidence type="ECO:0000313" key="1">
    <source>
        <dbReference type="EMBL" id="CAH9070873.1"/>
    </source>
</evidence>
<gene>
    <name evidence="1" type="ORF">CEURO_LOCUS3811</name>
</gene>
<comment type="caution">
    <text evidence="1">The sequence shown here is derived from an EMBL/GenBank/DDBJ whole genome shotgun (WGS) entry which is preliminary data.</text>
</comment>
<evidence type="ECO:0000313" key="2">
    <source>
        <dbReference type="Proteomes" id="UP001152484"/>
    </source>
</evidence>
<dbReference type="Proteomes" id="UP001152484">
    <property type="component" value="Unassembled WGS sequence"/>
</dbReference>
<accession>A0A9P1E1C4</accession>